<dbReference type="EMBL" id="JAPQKI010000005">
    <property type="protein sequence ID" value="KAJ5098845.1"/>
    <property type="molecule type" value="Genomic_DNA"/>
</dbReference>
<reference evidence="2" key="1">
    <citation type="submission" date="2022-11" db="EMBL/GenBank/DDBJ databases">
        <authorList>
            <person name="Petersen C."/>
        </authorList>
    </citation>
    <scope>NUCLEOTIDE SEQUENCE</scope>
    <source>
        <strain evidence="2">IBT 30761</strain>
    </source>
</reference>
<dbReference type="OrthoDB" id="4760831at2759"/>
<organism evidence="2 3">
    <name type="scientific">Penicillium argentinense</name>
    <dbReference type="NCBI Taxonomy" id="1131581"/>
    <lineage>
        <taxon>Eukaryota</taxon>
        <taxon>Fungi</taxon>
        <taxon>Dikarya</taxon>
        <taxon>Ascomycota</taxon>
        <taxon>Pezizomycotina</taxon>
        <taxon>Eurotiomycetes</taxon>
        <taxon>Eurotiomycetidae</taxon>
        <taxon>Eurotiales</taxon>
        <taxon>Aspergillaceae</taxon>
        <taxon>Penicillium</taxon>
    </lineage>
</organism>
<protein>
    <submittedName>
        <fullName evidence="2">Uncharacterized protein</fullName>
    </submittedName>
</protein>
<accession>A0A9W9FEY7</accession>
<reference evidence="2" key="2">
    <citation type="journal article" date="2023" name="IMA Fungus">
        <title>Comparative genomic study of the Penicillium genus elucidates a diverse pangenome and 15 lateral gene transfer events.</title>
        <authorList>
            <person name="Petersen C."/>
            <person name="Sorensen T."/>
            <person name="Nielsen M.R."/>
            <person name="Sondergaard T.E."/>
            <person name="Sorensen J.L."/>
            <person name="Fitzpatrick D.A."/>
            <person name="Frisvad J.C."/>
            <person name="Nielsen K.L."/>
        </authorList>
    </citation>
    <scope>NUCLEOTIDE SEQUENCE</scope>
    <source>
        <strain evidence="2">IBT 30761</strain>
    </source>
</reference>
<gene>
    <name evidence="2" type="ORF">N7532_005846</name>
</gene>
<dbReference type="AlphaFoldDB" id="A0A9W9FEY7"/>
<dbReference type="RefSeq" id="XP_056474499.1">
    <property type="nucleotide sequence ID" value="XM_056618340.1"/>
</dbReference>
<feature type="compositionally biased region" description="Polar residues" evidence="1">
    <location>
        <begin position="1"/>
        <end position="10"/>
    </location>
</feature>
<evidence type="ECO:0000313" key="3">
    <source>
        <dbReference type="Proteomes" id="UP001149074"/>
    </source>
</evidence>
<comment type="caution">
    <text evidence="2">The sequence shown here is derived from an EMBL/GenBank/DDBJ whole genome shotgun (WGS) entry which is preliminary data.</text>
</comment>
<sequence>MVSPKNSSSLPIRPASTSPTPTSPTSPTPAGSPVKASRIPLPELREALENTIRQREIGYACITAMILLWSDDDTGANKDANRLQKTLLDVFSISAEILEVDSTVNPSVIANNFISNKFVNVHIAHNPDQTLMIFAYIGHADIVWNKELRKSQLVFTSTKSDKVIEWEKLRHTLMDEYVDIFGILDCCFSGLKVPPTGLKQTTQILAACGPNERARSRQSRVTLTQRLCGKIERVAKYSETAIRPDVLFEQLRAHTTRDSPTPRIIQYGGTRPIVLRINPHKAQATSPSRIPRPVPPNRTEQQNVVVKLILTGPEENAITEFLKMINELPEPFKIKLIDAFKTDRSVLVLARMTWQTWASLSTALVIPPIGVAIGESLIRQPAPEMRHRDENIPFSARGSSK</sequence>
<proteinExistence type="predicted"/>
<feature type="region of interest" description="Disordered" evidence="1">
    <location>
        <begin position="1"/>
        <end position="38"/>
    </location>
</feature>
<evidence type="ECO:0000256" key="1">
    <source>
        <dbReference type="SAM" id="MobiDB-lite"/>
    </source>
</evidence>
<evidence type="ECO:0000313" key="2">
    <source>
        <dbReference type="EMBL" id="KAJ5098845.1"/>
    </source>
</evidence>
<dbReference type="Proteomes" id="UP001149074">
    <property type="component" value="Unassembled WGS sequence"/>
</dbReference>
<dbReference type="GeneID" id="81357319"/>
<name>A0A9W9FEY7_9EURO</name>
<keyword evidence="3" id="KW-1185">Reference proteome</keyword>